<dbReference type="PANTHER" id="PTHR46890">
    <property type="entry name" value="NON-LTR RETROLELEMENT REVERSE TRANSCRIPTASE-LIKE PROTEIN-RELATED"/>
    <property type="match status" value="1"/>
</dbReference>
<sequence>MVTPFTEDEVLNAINEFQGEKAPGPDGFQMVVFQKCWSIFKHDIMKVMCEFYEDEFIYWRNNTTFIFLIPKKLSAASLNDFRPKSLVGGIYKIFSKVLSTRLMVVLPSLISPEQCAFVGNRQILDGVLIANECIESRLRAKQDRLICKVDIAKAYD</sequence>
<accession>A0A7J6X4B2</accession>
<reference evidence="1 2" key="1">
    <citation type="submission" date="2020-06" db="EMBL/GenBank/DDBJ databases">
        <title>Transcriptomic and genomic resources for Thalictrum thalictroides and T. hernandezii: Facilitating candidate gene discovery in an emerging model plant lineage.</title>
        <authorList>
            <person name="Arias T."/>
            <person name="Riano-Pachon D.M."/>
            <person name="Di Stilio V.S."/>
        </authorList>
    </citation>
    <scope>NUCLEOTIDE SEQUENCE [LARGE SCALE GENOMIC DNA]</scope>
    <source>
        <strain evidence="2">cv. WT478/WT964</strain>
        <tissue evidence="1">Leaves</tissue>
    </source>
</reference>
<dbReference type="EMBL" id="JABWDY010007108">
    <property type="protein sequence ID" value="KAF5203212.1"/>
    <property type="molecule type" value="Genomic_DNA"/>
</dbReference>
<evidence type="ECO:0000313" key="1">
    <source>
        <dbReference type="EMBL" id="KAF5203212.1"/>
    </source>
</evidence>
<dbReference type="OrthoDB" id="1305336at2759"/>
<gene>
    <name evidence="1" type="ORF">FRX31_007200</name>
</gene>
<organism evidence="1 2">
    <name type="scientific">Thalictrum thalictroides</name>
    <name type="common">Rue-anemone</name>
    <name type="synonym">Anemone thalictroides</name>
    <dbReference type="NCBI Taxonomy" id="46969"/>
    <lineage>
        <taxon>Eukaryota</taxon>
        <taxon>Viridiplantae</taxon>
        <taxon>Streptophyta</taxon>
        <taxon>Embryophyta</taxon>
        <taxon>Tracheophyta</taxon>
        <taxon>Spermatophyta</taxon>
        <taxon>Magnoliopsida</taxon>
        <taxon>Ranunculales</taxon>
        <taxon>Ranunculaceae</taxon>
        <taxon>Thalictroideae</taxon>
        <taxon>Thalictrum</taxon>
    </lineage>
</organism>
<dbReference type="PANTHER" id="PTHR46890:SF50">
    <property type="entry name" value="RNA-DIRECTED DNA POLYMERASE, EUKARYOTA, REVERSE TRANSCRIPTASE ZINC-BINDING DOMAIN PROTEIN-RELATED"/>
    <property type="match status" value="1"/>
</dbReference>
<name>A0A7J6X4B2_THATH</name>
<evidence type="ECO:0000313" key="2">
    <source>
        <dbReference type="Proteomes" id="UP000554482"/>
    </source>
</evidence>
<dbReference type="AlphaFoldDB" id="A0A7J6X4B2"/>
<keyword evidence="2" id="KW-1185">Reference proteome</keyword>
<protein>
    <submittedName>
        <fullName evidence="1">Transposon tx1 uncharacterized protein</fullName>
    </submittedName>
</protein>
<comment type="caution">
    <text evidence="1">The sequence shown here is derived from an EMBL/GenBank/DDBJ whole genome shotgun (WGS) entry which is preliminary data.</text>
</comment>
<proteinExistence type="predicted"/>
<dbReference type="InterPro" id="IPR052343">
    <property type="entry name" value="Retrotransposon-Effector_Assoc"/>
</dbReference>
<dbReference type="Proteomes" id="UP000554482">
    <property type="component" value="Unassembled WGS sequence"/>
</dbReference>